<organism evidence="1 2">
    <name type="scientific">Candidatus Roizmanbacteria bacterium GW2011_GWA1_41_13</name>
    <dbReference type="NCBI Taxonomy" id="1618474"/>
    <lineage>
        <taxon>Bacteria</taxon>
        <taxon>Candidatus Roizmaniibacteriota</taxon>
    </lineage>
</organism>
<evidence type="ECO:0008006" key="3">
    <source>
        <dbReference type="Google" id="ProtNLM"/>
    </source>
</evidence>
<sequence length="175" mass="20550">MQTSNQYDNIHKAWLYRVLEAIASDQYLSSVLYFKGGTCASMLGWLDRFSIDLDFDYGGKVEDIQKTRDSLEVIFTDLGLSIKDRSKKGIQYFLKYVDRVFICQTKETMFSHKLCALIDRFEKTDHIAGRDLYDIHHFFMNEYKYDTAVITERTGFSPKEFFPKLITFIEPLTLL</sequence>
<accession>A0A0G0X2S5</accession>
<dbReference type="Proteomes" id="UP000034961">
    <property type="component" value="Unassembled WGS sequence"/>
</dbReference>
<evidence type="ECO:0000313" key="2">
    <source>
        <dbReference type="Proteomes" id="UP000034961"/>
    </source>
</evidence>
<comment type="caution">
    <text evidence="1">The sequence shown here is derived from an EMBL/GenBank/DDBJ whole genome shotgun (WGS) entry which is preliminary data.</text>
</comment>
<dbReference type="InterPro" id="IPR014942">
    <property type="entry name" value="AbiEii"/>
</dbReference>
<gene>
    <name evidence="1" type="ORF">UU41_C0052G0006</name>
</gene>
<evidence type="ECO:0000313" key="1">
    <source>
        <dbReference type="EMBL" id="KKR90940.1"/>
    </source>
</evidence>
<name>A0A0G0X2S5_9BACT</name>
<dbReference type="Gene3D" id="3.10.450.620">
    <property type="entry name" value="JHP933, nucleotidyltransferase-like core domain"/>
    <property type="match status" value="1"/>
</dbReference>
<dbReference type="Pfam" id="PF08843">
    <property type="entry name" value="AbiEii"/>
    <property type="match status" value="1"/>
</dbReference>
<dbReference type="EMBL" id="LCAN01000052">
    <property type="protein sequence ID" value="KKR90940.1"/>
    <property type="molecule type" value="Genomic_DNA"/>
</dbReference>
<proteinExistence type="predicted"/>
<protein>
    <recommendedName>
        <fullName evidence="3">Nucleotidyl transferase AbiEii/AbiGii toxin family protein</fullName>
    </recommendedName>
</protein>
<dbReference type="AlphaFoldDB" id="A0A0G0X2S5"/>
<reference evidence="1 2" key="1">
    <citation type="journal article" date="2015" name="Nature">
        <title>rRNA introns, odd ribosomes, and small enigmatic genomes across a large radiation of phyla.</title>
        <authorList>
            <person name="Brown C.T."/>
            <person name="Hug L.A."/>
            <person name="Thomas B.C."/>
            <person name="Sharon I."/>
            <person name="Castelle C.J."/>
            <person name="Singh A."/>
            <person name="Wilkins M.J."/>
            <person name="Williams K.H."/>
            <person name="Banfield J.F."/>
        </authorList>
    </citation>
    <scope>NUCLEOTIDE SEQUENCE [LARGE SCALE GENOMIC DNA]</scope>
</reference>